<dbReference type="EMBL" id="SSOB01000012">
    <property type="protein sequence ID" value="THF79877.1"/>
    <property type="molecule type" value="Genomic_DNA"/>
</dbReference>
<dbReference type="AlphaFoldDB" id="A0A4S4BZ65"/>
<evidence type="ECO:0000256" key="4">
    <source>
        <dbReference type="ARBA" id="ARBA00022679"/>
    </source>
</evidence>
<dbReference type="SUPFAM" id="SSF53448">
    <property type="entry name" value="Nucleotide-diphospho-sugar transferases"/>
    <property type="match status" value="1"/>
</dbReference>
<feature type="domain" description="Glycosyltransferase subfamily 4-like N-terminal" evidence="7">
    <location>
        <begin position="309"/>
        <end position="405"/>
    </location>
</feature>
<keyword evidence="9" id="KW-1185">Reference proteome</keyword>
<dbReference type="Pfam" id="PF13439">
    <property type="entry name" value="Glyco_transf_4"/>
    <property type="match status" value="1"/>
</dbReference>
<evidence type="ECO:0000259" key="6">
    <source>
        <dbReference type="Pfam" id="PF00535"/>
    </source>
</evidence>
<proteinExistence type="inferred from homology"/>
<organism evidence="8 9">
    <name type="scientific">Cohnella fermenti</name>
    <dbReference type="NCBI Taxonomy" id="2565925"/>
    <lineage>
        <taxon>Bacteria</taxon>
        <taxon>Bacillati</taxon>
        <taxon>Bacillota</taxon>
        <taxon>Bacilli</taxon>
        <taxon>Bacillales</taxon>
        <taxon>Paenibacillaceae</taxon>
        <taxon>Cohnella</taxon>
    </lineage>
</organism>
<dbReference type="Pfam" id="PF00535">
    <property type="entry name" value="Glycos_transf_2"/>
    <property type="match status" value="1"/>
</dbReference>
<dbReference type="SUPFAM" id="SSF53756">
    <property type="entry name" value="UDP-Glycosyltransferase/glycogen phosphorylase"/>
    <property type="match status" value="1"/>
</dbReference>
<sequence>MGTMAPLVSIIILTCNESDLTRECVRSIADHTPEDYELVFVDNGSTDGTVAYLRTIPDAKLILNRSNRGFAAGCNQGIVAASGTYICLLNNDTVVSDGWLTRMLAWFEKNPRIGIVGPRTNYAAGSQRVDAVPYRTMDEMREFAKEWAGEHAGDGFYPYRLIGFCMVMHRSLIDRVGGLDETFYPGTYEDDDLCLRARINGNILWVAQDVFIHHHGSRTFRSKQFREDADFPGNAERFARKWGLKITGPELFSQGYDSSAIVDRELPFRTERHYAPLRPAGYRDRVRAASALTVALVAPDYFPLPPPKYGGIERVVYTLTEELARLGHDVYLYAPRGSRANATVIPFEHNGYDMSRIPELMSRTLPAEVEVIHDHTQLSVVGREKPATPTVSSIHNPLYNPVQTPVYLSRRQMDIYGKGEGEFVYNGIELSDYPLQTMKQDYLLYMGAILPYKGVHYALEVAERTGRKLIMAGPTYNMDYYRSEIVPAMQRNPNIQFVGEVGGSERLELFRNAECLLFPTLCEEPFGLVMIEAMACGTPPLCFPNGAVPEVMGGFPELVCRTTGEMTRKVAKAAYPPPEQLRAYVENHFSAAIMAQRYLAIYRRLLAQSRQG</sequence>
<dbReference type="CDD" id="cd03802">
    <property type="entry name" value="GT4_AviGT4-like"/>
    <property type="match status" value="1"/>
</dbReference>
<protein>
    <submittedName>
        <fullName evidence="8">Glycosyltransferase</fullName>
    </submittedName>
</protein>
<dbReference type="Proteomes" id="UP000310636">
    <property type="component" value="Unassembled WGS sequence"/>
</dbReference>
<evidence type="ECO:0000259" key="7">
    <source>
        <dbReference type="Pfam" id="PF13439"/>
    </source>
</evidence>
<dbReference type="PANTHER" id="PTHR43179:SF12">
    <property type="entry name" value="GALACTOFURANOSYLTRANSFERASE GLFT2"/>
    <property type="match status" value="1"/>
</dbReference>
<dbReference type="InterPro" id="IPR001173">
    <property type="entry name" value="Glyco_trans_2-like"/>
</dbReference>
<dbReference type="OrthoDB" id="9795068at2"/>
<dbReference type="Gene3D" id="3.90.550.10">
    <property type="entry name" value="Spore Coat Polysaccharide Biosynthesis Protein SpsA, Chain A"/>
    <property type="match status" value="1"/>
</dbReference>
<dbReference type="Pfam" id="PF00534">
    <property type="entry name" value="Glycos_transf_1"/>
    <property type="match status" value="1"/>
</dbReference>
<feature type="domain" description="Glycosyl transferase family 1" evidence="5">
    <location>
        <begin position="438"/>
        <end position="552"/>
    </location>
</feature>
<evidence type="ECO:0000256" key="2">
    <source>
        <dbReference type="ARBA" id="ARBA00006739"/>
    </source>
</evidence>
<evidence type="ECO:0000313" key="9">
    <source>
        <dbReference type="Proteomes" id="UP000310636"/>
    </source>
</evidence>
<gene>
    <name evidence="8" type="ORF">E6C55_11110</name>
</gene>
<comment type="similarity">
    <text evidence="2">Belongs to the glycosyltransferase 2 family.</text>
</comment>
<dbReference type="RefSeq" id="WP_136369865.1">
    <property type="nucleotide sequence ID" value="NZ_SSOB01000012.1"/>
</dbReference>
<evidence type="ECO:0000256" key="1">
    <source>
        <dbReference type="ARBA" id="ARBA00004776"/>
    </source>
</evidence>
<keyword evidence="4 8" id="KW-0808">Transferase</keyword>
<dbReference type="GO" id="GO:0016757">
    <property type="term" value="F:glycosyltransferase activity"/>
    <property type="evidence" value="ECO:0007669"/>
    <property type="project" value="UniProtKB-KW"/>
</dbReference>
<dbReference type="InterPro" id="IPR001296">
    <property type="entry name" value="Glyco_trans_1"/>
</dbReference>
<dbReference type="InterPro" id="IPR028098">
    <property type="entry name" value="Glyco_trans_4-like_N"/>
</dbReference>
<dbReference type="CDD" id="cd04186">
    <property type="entry name" value="GT_2_like_c"/>
    <property type="match status" value="1"/>
</dbReference>
<evidence type="ECO:0000313" key="8">
    <source>
        <dbReference type="EMBL" id="THF79877.1"/>
    </source>
</evidence>
<evidence type="ECO:0000256" key="3">
    <source>
        <dbReference type="ARBA" id="ARBA00022676"/>
    </source>
</evidence>
<comment type="pathway">
    <text evidence="1">Cell wall biogenesis; cell wall polysaccharide biosynthesis.</text>
</comment>
<dbReference type="Gene3D" id="3.40.50.2000">
    <property type="entry name" value="Glycogen Phosphorylase B"/>
    <property type="match status" value="2"/>
</dbReference>
<reference evidence="8 9" key="1">
    <citation type="submission" date="2019-04" db="EMBL/GenBank/DDBJ databases">
        <title>Cohnella sp. nov. isolated from preserved vegetables.</title>
        <authorList>
            <person name="Lin S.-Y."/>
            <person name="Hung M.-H."/>
            <person name="Young C.-C."/>
        </authorList>
    </citation>
    <scope>NUCLEOTIDE SEQUENCE [LARGE SCALE GENOMIC DNA]</scope>
    <source>
        <strain evidence="8 9">CC-MHH1044</strain>
    </source>
</reference>
<dbReference type="PANTHER" id="PTHR43179">
    <property type="entry name" value="RHAMNOSYLTRANSFERASE WBBL"/>
    <property type="match status" value="1"/>
</dbReference>
<name>A0A4S4BZ65_9BACL</name>
<dbReference type="InterPro" id="IPR029044">
    <property type="entry name" value="Nucleotide-diphossugar_trans"/>
</dbReference>
<evidence type="ECO:0000259" key="5">
    <source>
        <dbReference type="Pfam" id="PF00534"/>
    </source>
</evidence>
<comment type="caution">
    <text evidence="8">The sequence shown here is derived from an EMBL/GenBank/DDBJ whole genome shotgun (WGS) entry which is preliminary data.</text>
</comment>
<feature type="domain" description="Glycosyltransferase 2-like" evidence="6">
    <location>
        <begin position="9"/>
        <end position="127"/>
    </location>
</feature>
<keyword evidence="3" id="KW-0328">Glycosyltransferase</keyword>
<accession>A0A4S4BZ65</accession>